<evidence type="ECO:0000256" key="4">
    <source>
        <dbReference type="ARBA" id="ARBA00023242"/>
    </source>
</evidence>
<feature type="domain" description="Zn(2)-C6 fungal-type" evidence="6">
    <location>
        <begin position="13"/>
        <end position="50"/>
    </location>
</feature>
<keyword evidence="4" id="KW-0539">Nucleus</keyword>
<keyword evidence="8" id="KW-1185">Reference proteome</keyword>
<dbReference type="AlphaFoldDB" id="A0A0D2AC80"/>
<name>A0A0D2AC80_9EURO</name>
<dbReference type="CDD" id="cd00067">
    <property type="entry name" value="GAL4"/>
    <property type="match status" value="1"/>
</dbReference>
<evidence type="ECO:0000256" key="2">
    <source>
        <dbReference type="ARBA" id="ARBA00023125"/>
    </source>
</evidence>
<sequence length="767" mass="85387">MQSTTKLRKQNSSCDQCRRSKRRCGMPGDVSSDAVRTCLNCLRLGHNCTFDFVTSRKPQKRQKTPCTPAPNAAESAGNGSLLDDVEESPFPSSTYPDIPNPVSNASLWQQLLGLGTPAGDMFLENLASEWAKVMPNNQNTENSRRPTESCDTVVVATEATDRRDEKAVAARGRNLIGSWRGSPIRLLNSSVELLLLNQSLGEIYECMMSGIAIRYLDYNCNLFAGSYRYSFDADCPEPAISEQESTKTLATTYTAAWKQKTPSSSMNPRIQSKLSLEILSSQINKVTMIGIARFLDNFGSLYGNIIDAKARKQNERTLTAVLQAFALQFGPCRQDKESRDHQPNPFETAGHVSSLDTSLEASTSTNTPMFITAWLNAYAFLAEPQQCRSFLRLYAVFLFMMTTMPSEAQVDGRVHVDALDILDDALRQMLELRELIDSYCSHLDNMSIYKFLFQSSFGIFGWYAYLRDTIASVLNPRTFILDDAPLPLKGLQSPPAAVTTETAWGHFNTFDTGVPSSCQNAAGDLFHLFRQVVRLREATSASETRFDVINLRDRVYESIATMEAYTSLYGSWLEQCIISFYVLSEKSKLSSAFLLLFWNLARFQLVEQLHFATALLLADEKCQILERAQFFQSSAVHSAAATARRIVDVSSTGQFKLLNSTQARLQFICHHANTSLVVLSLVKAVEHTIDLNIPSGCGDTSTCNLSTSLDSTDLWMDDVKPILTCLLAMGTTISGSYTARPALQQLMQQYGDILMDCWSHEESLDVI</sequence>
<feature type="region of interest" description="Disordered" evidence="5">
    <location>
        <begin position="333"/>
        <end position="353"/>
    </location>
</feature>
<protein>
    <recommendedName>
        <fullName evidence="6">Zn(2)-C6 fungal-type domain-containing protein</fullName>
    </recommendedName>
</protein>
<evidence type="ECO:0000256" key="1">
    <source>
        <dbReference type="ARBA" id="ARBA00023015"/>
    </source>
</evidence>
<keyword evidence="3" id="KW-0804">Transcription</keyword>
<dbReference type="PROSITE" id="PS50048">
    <property type="entry name" value="ZN2_CY6_FUNGAL_2"/>
    <property type="match status" value="1"/>
</dbReference>
<dbReference type="GeneID" id="27361968"/>
<keyword evidence="1" id="KW-0805">Transcription regulation</keyword>
<dbReference type="OrthoDB" id="5958943at2759"/>
<keyword evidence="2" id="KW-0238">DNA-binding</keyword>
<dbReference type="Pfam" id="PF00172">
    <property type="entry name" value="Zn_clus"/>
    <property type="match status" value="1"/>
</dbReference>
<evidence type="ECO:0000313" key="8">
    <source>
        <dbReference type="Proteomes" id="UP000053342"/>
    </source>
</evidence>
<feature type="region of interest" description="Disordered" evidence="5">
    <location>
        <begin position="59"/>
        <end position="97"/>
    </location>
</feature>
<proteinExistence type="predicted"/>
<evidence type="ECO:0000259" key="6">
    <source>
        <dbReference type="PROSITE" id="PS50048"/>
    </source>
</evidence>
<dbReference type="SMART" id="SM00066">
    <property type="entry name" value="GAL4"/>
    <property type="match status" value="1"/>
</dbReference>
<dbReference type="GO" id="GO:0008270">
    <property type="term" value="F:zinc ion binding"/>
    <property type="evidence" value="ECO:0007669"/>
    <property type="project" value="InterPro"/>
</dbReference>
<dbReference type="PANTHER" id="PTHR31668">
    <property type="entry name" value="GLUCOSE TRANSPORT TRANSCRIPTION REGULATOR RGT1-RELATED-RELATED"/>
    <property type="match status" value="1"/>
</dbReference>
<dbReference type="VEuPathDB" id="FungiDB:PV06_09894"/>
<evidence type="ECO:0000256" key="3">
    <source>
        <dbReference type="ARBA" id="ARBA00023163"/>
    </source>
</evidence>
<dbReference type="EMBL" id="KN847342">
    <property type="protein sequence ID" value="KIW37916.1"/>
    <property type="molecule type" value="Genomic_DNA"/>
</dbReference>
<dbReference type="InterPro" id="IPR036864">
    <property type="entry name" value="Zn2-C6_fun-type_DNA-bd_sf"/>
</dbReference>
<dbReference type="RefSeq" id="XP_016258132.1">
    <property type="nucleotide sequence ID" value="XM_016411378.1"/>
</dbReference>
<dbReference type="GO" id="GO:0003677">
    <property type="term" value="F:DNA binding"/>
    <property type="evidence" value="ECO:0007669"/>
    <property type="project" value="UniProtKB-KW"/>
</dbReference>
<feature type="compositionally biased region" description="Basic and acidic residues" evidence="5">
    <location>
        <begin position="333"/>
        <end position="342"/>
    </location>
</feature>
<organism evidence="7 8">
    <name type="scientific">Exophiala oligosperma</name>
    <dbReference type="NCBI Taxonomy" id="215243"/>
    <lineage>
        <taxon>Eukaryota</taxon>
        <taxon>Fungi</taxon>
        <taxon>Dikarya</taxon>
        <taxon>Ascomycota</taxon>
        <taxon>Pezizomycotina</taxon>
        <taxon>Eurotiomycetes</taxon>
        <taxon>Chaetothyriomycetidae</taxon>
        <taxon>Chaetothyriales</taxon>
        <taxon>Herpotrichiellaceae</taxon>
        <taxon>Exophiala</taxon>
    </lineage>
</organism>
<reference evidence="7 8" key="1">
    <citation type="submission" date="2015-01" db="EMBL/GenBank/DDBJ databases">
        <title>The Genome Sequence of Exophiala oligosperma CBS72588.</title>
        <authorList>
            <consortium name="The Broad Institute Genomics Platform"/>
            <person name="Cuomo C."/>
            <person name="de Hoog S."/>
            <person name="Gorbushina A."/>
            <person name="Stielow B."/>
            <person name="Teixiera M."/>
            <person name="Abouelleil A."/>
            <person name="Chapman S.B."/>
            <person name="Priest M."/>
            <person name="Young S.K."/>
            <person name="Wortman J."/>
            <person name="Nusbaum C."/>
            <person name="Birren B."/>
        </authorList>
    </citation>
    <scope>NUCLEOTIDE SEQUENCE [LARGE SCALE GENOMIC DNA]</scope>
    <source>
        <strain evidence="7 8">CBS 72588</strain>
    </source>
</reference>
<gene>
    <name evidence="7" type="ORF">PV06_09894</name>
</gene>
<dbReference type="Proteomes" id="UP000053342">
    <property type="component" value="Unassembled WGS sequence"/>
</dbReference>
<dbReference type="GO" id="GO:0000981">
    <property type="term" value="F:DNA-binding transcription factor activity, RNA polymerase II-specific"/>
    <property type="evidence" value="ECO:0007669"/>
    <property type="project" value="InterPro"/>
</dbReference>
<evidence type="ECO:0000256" key="5">
    <source>
        <dbReference type="SAM" id="MobiDB-lite"/>
    </source>
</evidence>
<accession>A0A0D2AC80</accession>
<evidence type="ECO:0000313" key="7">
    <source>
        <dbReference type="EMBL" id="KIW37916.1"/>
    </source>
</evidence>
<dbReference type="Gene3D" id="4.10.240.10">
    <property type="entry name" value="Zn(2)-C6 fungal-type DNA-binding domain"/>
    <property type="match status" value="1"/>
</dbReference>
<dbReference type="STRING" id="215243.A0A0D2AC80"/>
<dbReference type="InterPro" id="IPR001138">
    <property type="entry name" value="Zn2Cys6_DnaBD"/>
</dbReference>
<dbReference type="SUPFAM" id="SSF57701">
    <property type="entry name" value="Zn2/Cys6 DNA-binding domain"/>
    <property type="match status" value="1"/>
</dbReference>
<dbReference type="InterPro" id="IPR050797">
    <property type="entry name" value="Carb_Metab_Trans_Reg"/>
</dbReference>
<dbReference type="HOGENOM" id="CLU_012318_0_0_1"/>